<dbReference type="Gene3D" id="3.40.50.150">
    <property type="entry name" value="Vaccinia Virus protein VP39"/>
    <property type="match status" value="1"/>
</dbReference>
<proteinExistence type="predicted"/>
<dbReference type="CDD" id="cd02440">
    <property type="entry name" value="AdoMet_MTases"/>
    <property type="match status" value="1"/>
</dbReference>
<dbReference type="eggNOG" id="COG2226">
    <property type="taxonomic scope" value="Bacteria"/>
</dbReference>
<dbReference type="InterPro" id="IPR041698">
    <property type="entry name" value="Methyltransf_25"/>
</dbReference>
<feature type="domain" description="Methyltransferase" evidence="1">
    <location>
        <begin position="21"/>
        <end position="118"/>
    </location>
</feature>
<dbReference type="Pfam" id="PF13649">
    <property type="entry name" value="Methyltransf_25"/>
    <property type="match status" value="1"/>
</dbReference>
<dbReference type="HOGENOM" id="CLU_074551_0_0_4"/>
<keyword evidence="2" id="KW-0489">Methyltransferase</keyword>
<accession>D5WYZ8</accession>
<dbReference type="GO" id="GO:0032259">
    <property type="term" value="P:methylation"/>
    <property type="evidence" value="ECO:0007669"/>
    <property type="project" value="UniProtKB-KW"/>
</dbReference>
<dbReference type="EMBL" id="CP002021">
    <property type="protein sequence ID" value="ADG30336.1"/>
    <property type="molecule type" value="Genomic_DNA"/>
</dbReference>
<evidence type="ECO:0000313" key="2">
    <source>
        <dbReference type="EMBL" id="ADG30336.1"/>
    </source>
</evidence>
<dbReference type="SUPFAM" id="SSF53335">
    <property type="entry name" value="S-adenosyl-L-methionine-dependent methyltransferases"/>
    <property type="match status" value="1"/>
</dbReference>
<dbReference type="AlphaFoldDB" id="D5WYZ8"/>
<dbReference type="InterPro" id="IPR029063">
    <property type="entry name" value="SAM-dependent_MTases_sf"/>
</dbReference>
<protein>
    <submittedName>
        <fullName evidence="2">Methyltransferase type 11</fullName>
    </submittedName>
</protein>
<dbReference type="STRING" id="75379.Tint_0942"/>
<name>D5WYZ8_THIK1</name>
<organism evidence="2">
    <name type="scientific">Thiomonas intermedia (strain K12)</name>
    <name type="common">Thiobacillus intermedius</name>
    <dbReference type="NCBI Taxonomy" id="75379"/>
    <lineage>
        <taxon>Bacteria</taxon>
        <taxon>Pseudomonadati</taxon>
        <taxon>Pseudomonadota</taxon>
        <taxon>Betaproteobacteria</taxon>
        <taxon>Burkholderiales</taxon>
        <taxon>Thiomonas</taxon>
    </lineage>
</organism>
<keyword evidence="2" id="KW-0808">Transferase</keyword>
<sequence length="232" mass="25774">MIHNELDVLAELVPIGNGLKVIELGCGSARLLTELLERCPACEALALEVDAVQHAKNLARLPEMLAPRLRFVRDSATAIPAADGGFELALMLKSLHHIPQGAMQTALAETWRVLRPGGWLYVSEPVYEGALNDIVKLYNDEGPVRAAAQAALDRALSTGQWQQTAERRFDMPAHFPNWESFEQRMLYPSFADHQITDDLRQRVKAAFDPHCGANGAHFTRPIHVRLLQKQAV</sequence>
<dbReference type="KEGG" id="tin:Tint_0942"/>
<dbReference type="BioCyc" id="TINT75379:TINT_RS04710-MONOMER"/>
<evidence type="ECO:0000259" key="1">
    <source>
        <dbReference type="Pfam" id="PF13649"/>
    </source>
</evidence>
<dbReference type="GO" id="GO:0008168">
    <property type="term" value="F:methyltransferase activity"/>
    <property type="evidence" value="ECO:0007669"/>
    <property type="project" value="UniProtKB-KW"/>
</dbReference>
<reference evidence="2" key="1">
    <citation type="submission" date="2010-04" db="EMBL/GenBank/DDBJ databases">
        <title>Complete sequence of Thiomonas intermedia K12.</title>
        <authorList>
            <consortium name="US DOE Joint Genome Institute"/>
            <person name="Lucas S."/>
            <person name="Copeland A."/>
            <person name="Lapidus A."/>
            <person name="Cheng J.-F."/>
            <person name="Bruce D."/>
            <person name="Goodwin L."/>
            <person name="Pitluck S."/>
            <person name="Davenport K."/>
            <person name="Detter J.C."/>
            <person name="Han C."/>
            <person name="Tapia R."/>
            <person name="Land M."/>
            <person name="Hauser L."/>
            <person name="Kyrpides N."/>
            <person name="Ovchinnikova G."/>
            <person name="Kerfeld C.A."/>
            <person name="Cannon G.C."/>
            <person name="Heinhorst S."/>
            <person name="Woyke T."/>
        </authorList>
    </citation>
    <scope>NUCLEOTIDE SEQUENCE [LARGE SCALE GENOMIC DNA]</scope>
    <source>
        <strain evidence="2">K12</strain>
    </source>
</reference>
<gene>
    <name evidence="2" type="ordered locus">Tint_0942</name>
</gene>